<dbReference type="AlphaFoldDB" id="A0A0H5NQ64"/>
<reference evidence="3" key="1">
    <citation type="submission" date="2015-03" db="EMBL/GenBank/DDBJ databases">
        <authorList>
            <consortium name="Pathogen Informatics"/>
        </authorList>
    </citation>
    <scope>NUCLEOTIDE SEQUENCE [LARGE SCALE GENOMIC DNA]</scope>
    <source>
        <strain evidence="3">NCTC11134</strain>
    </source>
</reference>
<dbReference type="Pfam" id="PF12680">
    <property type="entry name" value="SnoaL_2"/>
    <property type="match status" value="1"/>
</dbReference>
<evidence type="ECO:0000259" key="1">
    <source>
        <dbReference type="Pfam" id="PF12680"/>
    </source>
</evidence>
<dbReference type="Proteomes" id="UP000057820">
    <property type="component" value="Chromosome 1"/>
</dbReference>
<evidence type="ECO:0000313" key="2">
    <source>
        <dbReference type="EMBL" id="CRY77269.1"/>
    </source>
</evidence>
<dbReference type="InterPro" id="IPR032710">
    <property type="entry name" value="NTF2-like_dom_sf"/>
</dbReference>
<organism evidence="2 3">
    <name type="scientific">Nocardia farcinica</name>
    <dbReference type="NCBI Taxonomy" id="37329"/>
    <lineage>
        <taxon>Bacteria</taxon>
        <taxon>Bacillati</taxon>
        <taxon>Actinomycetota</taxon>
        <taxon>Actinomycetes</taxon>
        <taxon>Mycobacteriales</taxon>
        <taxon>Nocardiaceae</taxon>
        <taxon>Nocardia</taxon>
    </lineage>
</organism>
<dbReference type="SUPFAM" id="SSF54427">
    <property type="entry name" value="NTF2-like"/>
    <property type="match status" value="1"/>
</dbReference>
<evidence type="ECO:0000313" key="3">
    <source>
        <dbReference type="Proteomes" id="UP000057820"/>
    </source>
</evidence>
<feature type="domain" description="SnoaL-like" evidence="1">
    <location>
        <begin position="5"/>
        <end position="106"/>
    </location>
</feature>
<accession>A0A0H5NQ64</accession>
<dbReference type="Gene3D" id="3.10.450.50">
    <property type="match status" value="1"/>
</dbReference>
<protein>
    <submittedName>
        <fullName evidence="2">SnoaL-like domain</fullName>
    </submittedName>
</protein>
<name>A0A0H5NQ64_NOCFR</name>
<dbReference type="RefSeq" id="WP_011208342.1">
    <property type="nucleotide sequence ID" value="NZ_CAACYE020000001.1"/>
</dbReference>
<dbReference type="OMA" id="RFTWELG"/>
<proteinExistence type="predicted"/>
<gene>
    <name evidence="2" type="ORF">ERS450000_02302</name>
</gene>
<dbReference type="InterPro" id="IPR037401">
    <property type="entry name" value="SnoaL-like"/>
</dbReference>
<dbReference type="EMBL" id="LN868938">
    <property type="protein sequence ID" value="CRY77269.1"/>
    <property type="molecule type" value="Genomic_DNA"/>
</dbReference>
<sequence>MNELVAQYLEIWNTTDAAARRAAIARVFTDEPRYVDPLMAVTGRDALDAGIAAVQAQFPDLVFRLAGPVDGHHDQVRFTWELGPADGPALVVGFDVAVLEQGRIADVYGFLDKVPAAA</sequence>
<dbReference type="GeneID" id="61132592"/>
<dbReference type="KEGG" id="nfr:ERS450000_02302"/>